<evidence type="ECO:0000256" key="3">
    <source>
        <dbReference type="PROSITE-ProRule" id="PRU00176"/>
    </source>
</evidence>
<dbReference type="SMART" id="SM00360">
    <property type="entry name" value="RRM"/>
    <property type="match status" value="3"/>
</dbReference>
<dbReference type="InterPro" id="IPR000504">
    <property type="entry name" value="RRM_dom"/>
</dbReference>
<evidence type="ECO:0000256" key="4">
    <source>
        <dbReference type="SAM" id="MobiDB-lite"/>
    </source>
</evidence>
<proteinExistence type="predicted"/>
<dbReference type="GeneID" id="9823525"/>
<comment type="caution">
    <text evidence="6">The sequence shown here is derived from an EMBL/GenBank/DDBJ whole genome shotgun (WGS) entry which is preliminary data.</text>
</comment>
<dbReference type="InterPro" id="IPR035979">
    <property type="entry name" value="RBD_domain_sf"/>
</dbReference>
<dbReference type="EMBL" id="WUAV01000002">
    <property type="protein sequence ID" value="KAF1767848.1"/>
    <property type="molecule type" value="Genomic_DNA"/>
</dbReference>
<keyword evidence="2 3" id="KW-0694">RNA-binding</keyword>
<dbReference type="RefSeq" id="XP_053590657.1">
    <property type="nucleotide sequence ID" value="XM_053726463.1"/>
</dbReference>
<evidence type="ECO:0000259" key="5">
    <source>
        <dbReference type="PROSITE" id="PS50102"/>
    </source>
</evidence>
<accession>A0A6A5HIY7</accession>
<reference evidence="6 7" key="1">
    <citation type="submission" date="2019-12" db="EMBL/GenBank/DDBJ databases">
        <title>Chromosome-level assembly of the Caenorhabditis remanei genome.</title>
        <authorList>
            <person name="Teterina A.A."/>
            <person name="Willis J.H."/>
            <person name="Phillips P.C."/>
        </authorList>
    </citation>
    <scope>NUCLEOTIDE SEQUENCE [LARGE SCALE GENOMIC DNA]</scope>
    <source>
        <strain evidence="6 7">PX506</strain>
        <tissue evidence="6">Whole organism</tissue>
    </source>
</reference>
<feature type="domain" description="RRM" evidence="5">
    <location>
        <begin position="147"/>
        <end position="227"/>
    </location>
</feature>
<feature type="compositionally biased region" description="Low complexity" evidence="4">
    <location>
        <begin position="416"/>
        <end position="428"/>
    </location>
</feature>
<dbReference type="InterPro" id="IPR012677">
    <property type="entry name" value="Nucleotide-bd_a/b_plait_sf"/>
</dbReference>
<dbReference type="PANTHER" id="PTHR24012">
    <property type="entry name" value="RNA BINDING PROTEIN"/>
    <property type="match status" value="1"/>
</dbReference>
<dbReference type="FunFam" id="3.30.70.330:FF:000013">
    <property type="entry name" value="CUGBP Elav-like family member 1 isoform 2"/>
    <property type="match status" value="1"/>
</dbReference>
<feature type="region of interest" description="Disordered" evidence="4">
    <location>
        <begin position="315"/>
        <end position="371"/>
    </location>
</feature>
<dbReference type="SUPFAM" id="SSF54928">
    <property type="entry name" value="RNA-binding domain, RBD"/>
    <property type="match status" value="2"/>
</dbReference>
<dbReference type="KEGG" id="crq:GCK72_007807"/>
<dbReference type="PROSITE" id="PS50102">
    <property type="entry name" value="RRM"/>
    <property type="match status" value="3"/>
</dbReference>
<dbReference type="CTD" id="9823525"/>
<keyword evidence="1" id="KW-0677">Repeat</keyword>
<protein>
    <recommendedName>
        <fullName evidence="5">RRM domain-containing protein</fullName>
    </recommendedName>
</protein>
<dbReference type="AlphaFoldDB" id="A0A6A5HIY7"/>
<organism evidence="6 7">
    <name type="scientific">Caenorhabditis remanei</name>
    <name type="common">Caenorhabditis vulgaris</name>
    <dbReference type="NCBI Taxonomy" id="31234"/>
    <lineage>
        <taxon>Eukaryota</taxon>
        <taxon>Metazoa</taxon>
        <taxon>Ecdysozoa</taxon>
        <taxon>Nematoda</taxon>
        <taxon>Chromadorea</taxon>
        <taxon>Rhabditida</taxon>
        <taxon>Rhabditina</taxon>
        <taxon>Rhabditomorpha</taxon>
        <taxon>Rhabditoidea</taxon>
        <taxon>Rhabditidae</taxon>
        <taxon>Peloderinae</taxon>
        <taxon>Caenorhabditis</taxon>
    </lineage>
</organism>
<feature type="compositionally biased region" description="Low complexity" evidence="4">
    <location>
        <begin position="347"/>
        <end position="371"/>
    </location>
</feature>
<evidence type="ECO:0000313" key="6">
    <source>
        <dbReference type="EMBL" id="KAF1767848.1"/>
    </source>
</evidence>
<feature type="region of interest" description="Disordered" evidence="4">
    <location>
        <begin position="411"/>
        <end position="474"/>
    </location>
</feature>
<name>A0A6A5HIY7_CAERE</name>
<feature type="compositionally biased region" description="Low complexity" evidence="4">
    <location>
        <begin position="323"/>
        <end position="338"/>
    </location>
</feature>
<dbReference type="Gene3D" id="3.30.70.330">
    <property type="match status" value="3"/>
</dbReference>
<evidence type="ECO:0000256" key="2">
    <source>
        <dbReference type="ARBA" id="ARBA00022884"/>
    </source>
</evidence>
<gene>
    <name evidence="6" type="ORF">GCK72_007807</name>
</gene>
<feature type="compositionally biased region" description="Low complexity" evidence="4">
    <location>
        <begin position="461"/>
        <end position="474"/>
    </location>
</feature>
<sequence length="657" mass="70379">MSGAVLQAIHVTPTKMEHQLSIVGGVATPEVKDDVKDSVMPSTAANDVSPSPSEPDTDAIKMFVGQIPRQWNEVDCRRLFEAYGSVYSCNILRDKSTQTSKGCCFVTFFHRKDAIEAQGALHNIKVIDGMHHPVQMKPADTENRNERKLFIGQLSKKHSEENLREIFSKFGQIEDCSVLRDNDGKSRGCAFVTFTNRSCAVVATKEMHHSQTMEGCSAPLVVKFADTQKDKDVKTKSMISAGNAAGGGSPKGAAANLMQNLNPALLQQLGGGQNYQAVASLLSLIGQPGQQQQQQNVLGILGSVLSALGKLTESDDVVSGGASKSTSPPEKKTSPQSSSHHHHLNPTSSGASATSTTTVSSHHYLQQQQQQLGAHQLLPQPQSQFDAITMAQIAHQIKSLYHHHPYQYTTTGPAYSTGSPDSSSAATDSSEDNQHPKTPTGGQKQYGYAPPPMMTSRHQNSHLMMQQQQQHLQRQQQLLHNAAFGMAGGLAGAKTTSPVAATLANHQQMALTPFAAGGAAALDHFQAMQQQYALLANLQATSAAVGVPSAVTSTSGAGQLIGNGDVRGPDGANLFIYHLPQDFGDTDLINTFAPFGVILSAKVFIDKVTNLSKCYGFVSFENPQSATNAISAMNGFQIGSKRLKVQLKVDRGHPYSR</sequence>
<evidence type="ECO:0000256" key="1">
    <source>
        <dbReference type="ARBA" id="ARBA00022737"/>
    </source>
</evidence>
<dbReference type="Proteomes" id="UP000483820">
    <property type="component" value="Chromosome II"/>
</dbReference>
<dbReference type="Pfam" id="PF00076">
    <property type="entry name" value="RRM_1"/>
    <property type="match status" value="3"/>
</dbReference>
<evidence type="ECO:0000313" key="7">
    <source>
        <dbReference type="Proteomes" id="UP000483820"/>
    </source>
</evidence>
<feature type="domain" description="RRM" evidence="5">
    <location>
        <begin position="60"/>
        <end position="141"/>
    </location>
</feature>
<feature type="domain" description="RRM" evidence="5">
    <location>
        <begin position="572"/>
        <end position="650"/>
    </location>
</feature>
<dbReference type="FunFam" id="3.30.70.330:FF:000641">
    <property type="entry name" value="ELAV-Type RNA binding-protein family"/>
    <property type="match status" value="1"/>
</dbReference>
<dbReference type="GO" id="GO:0003723">
    <property type="term" value="F:RNA binding"/>
    <property type="evidence" value="ECO:0007669"/>
    <property type="project" value="UniProtKB-UniRule"/>
</dbReference>
<dbReference type="FunFam" id="3.30.70.330:FF:000569">
    <property type="entry name" value="ELAV-Type RNA binding-protein family"/>
    <property type="match status" value="1"/>
</dbReference>